<feature type="signal peptide" evidence="2">
    <location>
        <begin position="1"/>
        <end position="23"/>
    </location>
</feature>
<evidence type="ECO:0000313" key="5">
    <source>
        <dbReference type="Proteomes" id="UP000009222"/>
    </source>
</evidence>
<evidence type="ECO:0000259" key="3">
    <source>
        <dbReference type="PROSITE" id="PS50800"/>
    </source>
</evidence>
<name>F5YG83_LEAAZ</name>
<dbReference type="InterPro" id="IPR003034">
    <property type="entry name" value="SAP_dom"/>
</dbReference>
<reference evidence="4 5" key="2">
    <citation type="journal article" date="2011" name="ISME J.">
        <title>RNA-seq reveals cooperative metabolic interactions between two termite-gut spirochete species in co-culture.</title>
        <authorList>
            <person name="Rosenthal A.Z."/>
            <person name="Matson E.G."/>
            <person name="Eldar A."/>
            <person name="Leadbetter J.R."/>
        </authorList>
    </citation>
    <scope>NUCLEOTIDE SEQUENCE [LARGE SCALE GENOMIC DNA]</scope>
    <source>
        <strain evidence="5">ATCC BAA-888 / DSM 13862 / ZAS-9</strain>
    </source>
</reference>
<dbReference type="PANTHER" id="PTHR30189:SF1">
    <property type="entry name" value="LPS-ASSEMBLY PROTEIN LPTD"/>
    <property type="match status" value="1"/>
</dbReference>
<dbReference type="EMBL" id="CP001841">
    <property type="protein sequence ID" value="AEF80421.1"/>
    <property type="molecule type" value="Genomic_DNA"/>
</dbReference>
<feature type="domain" description="SAP" evidence="3">
    <location>
        <begin position="62"/>
        <end position="96"/>
    </location>
</feature>
<protein>
    <recommendedName>
        <fullName evidence="3">SAP domain-containing protein</fullName>
    </recommendedName>
</protein>
<dbReference type="KEGG" id="taz:TREAZ_3659"/>
<organism evidence="4 5">
    <name type="scientific">Leadbettera azotonutricia (strain ATCC BAA-888 / DSM 13862 / ZAS-9)</name>
    <name type="common">Treponema azotonutricium</name>
    <dbReference type="NCBI Taxonomy" id="545695"/>
    <lineage>
        <taxon>Bacteria</taxon>
        <taxon>Pseudomonadati</taxon>
        <taxon>Spirochaetota</taxon>
        <taxon>Spirochaetia</taxon>
        <taxon>Spirochaetales</taxon>
        <taxon>Breznakiellaceae</taxon>
        <taxon>Leadbettera</taxon>
    </lineage>
</organism>
<keyword evidence="5" id="KW-1185">Reference proteome</keyword>
<dbReference type="GO" id="GO:1990351">
    <property type="term" value="C:transporter complex"/>
    <property type="evidence" value="ECO:0007669"/>
    <property type="project" value="TreeGrafter"/>
</dbReference>
<feature type="region of interest" description="Disordered" evidence="1">
    <location>
        <begin position="572"/>
        <end position="591"/>
    </location>
</feature>
<dbReference type="GO" id="GO:0009279">
    <property type="term" value="C:cell outer membrane"/>
    <property type="evidence" value="ECO:0007669"/>
    <property type="project" value="TreeGrafter"/>
</dbReference>
<dbReference type="AlphaFoldDB" id="F5YG83"/>
<evidence type="ECO:0000256" key="1">
    <source>
        <dbReference type="SAM" id="MobiDB-lite"/>
    </source>
</evidence>
<dbReference type="STRING" id="545695.TREAZ_3659"/>
<accession>F5YG83</accession>
<feature type="chain" id="PRO_5003331838" description="SAP domain-containing protein" evidence="2">
    <location>
        <begin position="24"/>
        <end position="1143"/>
    </location>
</feature>
<dbReference type="OrthoDB" id="353610at2"/>
<keyword evidence="2" id="KW-0732">Signal</keyword>
<dbReference type="PROSITE" id="PS50800">
    <property type="entry name" value="SAP"/>
    <property type="match status" value="1"/>
</dbReference>
<dbReference type="eggNOG" id="COG1452">
    <property type="taxonomic scope" value="Bacteria"/>
</dbReference>
<dbReference type="RefSeq" id="WP_015711924.1">
    <property type="nucleotide sequence ID" value="NC_015577.1"/>
</dbReference>
<gene>
    <name evidence="4" type="ordered locus">TREAZ_3659</name>
</gene>
<dbReference type="Proteomes" id="UP000009222">
    <property type="component" value="Chromosome"/>
</dbReference>
<evidence type="ECO:0000256" key="2">
    <source>
        <dbReference type="SAM" id="SignalP"/>
    </source>
</evidence>
<feature type="compositionally biased region" description="Polar residues" evidence="1">
    <location>
        <begin position="572"/>
        <end position="582"/>
    </location>
</feature>
<dbReference type="PANTHER" id="PTHR30189">
    <property type="entry name" value="LPS-ASSEMBLY PROTEIN"/>
    <property type="match status" value="1"/>
</dbReference>
<evidence type="ECO:0000313" key="4">
    <source>
        <dbReference type="EMBL" id="AEF80421.1"/>
    </source>
</evidence>
<dbReference type="HOGENOM" id="CLU_280171_0_0_12"/>
<proteinExistence type="predicted"/>
<dbReference type="InParanoid" id="F5YG83"/>
<reference evidence="5" key="1">
    <citation type="submission" date="2009-12" db="EMBL/GenBank/DDBJ databases">
        <title>Complete sequence of Treponema azotonutricium strain ZAS-9.</title>
        <authorList>
            <person name="Tetu S.G."/>
            <person name="Matson E."/>
            <person name="Ren Q."/>
            <person name="Seshadri R."/>
            <person name="Elbourne L."/>
            <person name="Hassan K.A."/>
            <person name="Durkin A."/>
            <person name="Radune D."/>
            <person name="Mohamoud Y."/>
            <person name="Shay R."/>
            <person name="Jin S."/>
            <person name="Zhang X."/>
            <person name="Lucey K."/>
            <person name="Ballor N.R."/>
            <person name="Ottesen E."/>
            <person name="Rosenthal R."/>
            <person name="Allen A."/>
            <person name="Leadbetter J.R."/>
            <person name="Paulsen I.T."/>
        </authorList>
    </citation>
    <scope>NUCLEOTIDE SEQUENCE [LARGE SCALE GENOMIC DNA]</scope>
    <source>
        <strain evidence="5">ATCC BAA-888 / DSM 13862 / ZAS-9</strain>
    </source>
</reference>
<dbReference type="InterPro" id="IPR050218">
    <property type="entry name" value="LptD"/>
</dbReference>
<sequence length="1143" mass="126433">MKLFRVLFFLFLIMGFAAFPVLAQEEPAGAAAPAAEAPVAAEAGAAPIEEKDPNAEILELDIKTSTLMELASWCRSLGLSEGGTKDDLANRLRSYFKLPAVGGTVSAQAKIITIESARTTEYFTLDVVDEEYARLRGDVVISLKDGEAVHRVKAWEILYNRTRNVMTATGGVEYVKEEGDTIETFKGESITVNLDNWSSIFMDGISERSIAGNNTAYRFAGTVISRNSEEVTVLTHAEITNGSNPEALWSLNASKLWLLPGSDWGILNAVLKVGNIPVLWLPFFYYPSDEIVFHPVLGYRTREGTFVQTTTYILGRPKTSGTSENSITKIFGSSSDMEKEREGVFLRSTGKKYRDANDTRLSVLFDAYANLGFYLGTELALPRKGAFGAFDLSFGLGLTRNIYAMGSGSTPFPNYDGSSEWNDSRFFSFDFPLRYRFNMNGSFSGTYGSVSWGVPLYSDPYVNRDFLNRSEELDWLSMLREGATAESQVAEDTYISSYEWRLSGSLSPKVTALNPYISSLSISSITSSMAFTTRNSTKPMTFAPISNPGRMFYIPNKFTIMSITASVSGTPYTSGAQASASPTAGGGVTQAPGDSMLPGLPISPWETGAETAAAVAKTQGDAFTLTPPILGQRFDLARIGGPRLVFDYQVSPSFASELQFRTSPDNWKESEDVDWSEISSALSRISASGSMGLSLSQTSGGIYSGSFRISSTSAWQDYNYLNENAEEYTTAGVTDDAKIVSARKRAYSQTNVNSSWEFRTSLRPFYNSPVWSNSNITYNVKGLLAKTVFDDASVLNPDDAPDWDWEFGEWTKEKLDTHSIAVNLAANVMDKSQTFSITSVLPPEDSSLAANAVARVWISETSASTSIFEPYDNDKRKWRPINVTETLRFGTLGSFQQYVVFDPEIQEYTTLNSTLNLGGFSAAFKVAYAIPYLLNHNGSVDPARPNGWIQVGDKELEPQQLSFNYAKSFRKENLWGKRLSFSVNLSSGLSFDLQRYTYSSLDFSLGLGFGIANFLDITLSARSSNSQIYRYFQNLPFFTVPVELPPGVETNFFVDLFNSFRFDDIEKRRSSGFKLKSFSLDLVHHLGDWNAKLGVALVPYLNSTAGSVPVWKFNSQISFLVQWVPIEEIKVDMAYDKEQLTFK</sequence>